<comment type="similarity">
    <text evidence="2 18">Belongs to the thioredoxin family. DsbD subfamily.</text>
</comment>
<dbReference type="GO" id="GO:0017004">
    <property type="term" value="P:cytochrome complex assembly"/>
    <property type="evidence" value="ECO:0007669"/>
    <property type="project" value="UniProtKB-UniRule"/>
</dbReference>
<dbReference type="InterPro" id="IPR028250">
    <property type="entry name" value="DsbDN"/>
</dbReference>
<evidence type="ECO:0000256" key="5">
    <source>
        <dbReference type="ARBA" id="ARBA00022519"/>
    </source>
</evidence>
<evidence type="ECO:0000313" key="21">
    <source>
        <dbReference type="Proteomes" id="UP000078302"/>
    </source>
</evidence>
<dbReference type="Pfam" id="PF02683">
    <property type="entry name" value="DsbD_TM"/>
    <property type="match status" value="1"/>
</dbReference>
<keyword evidence="10 18" id="KW-1133">Transmembrane helix</keyword>
<evidence type="ECO:0000256" key="11">
    <source>
        <dbReference type="ARBA" id="ARBA00023002"/>
    </source>
</evidence>
<reference evidence="20 21" key="1">
    <citation type="submission" date="2016-04" db="EMBL/GenBank/DDBJ databases">
        <title>Acidithiobacillus ferrooxidans genome sequencing and assembly.</title>
        <authorList>
            <person name="Zhou Z."/>
        </authorList>
    </citation>
    <scope>NUCLEOTIDE SEQUENCE [LARGE SCALE GENOMIC DNA]</scope>
    <source>
        <strain evidence="20 21">BY0502</strain>
    </source>
</reference>
<protein>
    <recommendedName>
        <fullName evidence="18">Thiol:disulfide interchange protein DsbD</fullName>
        <ecNumber evidence="18">1.8.1.8</ecNumber>
    </recommendedName>
    <alternativeName>
        <fullName evidence="18">Protein-disulfide reductase</fullName>
        <shortName evidence="18">Disulfide reductase</shortName>
    </alternativeName>
</protein>
<dbReference type="Pfam" id="PF11412">
    <property type="entry name" value="DsbD_N"/>
    <property type="match status" value="1"/>
</dbReference>
<evidence type="ECO:0000256" key="12">
    <source>
        <dbReference type="ARBA" id="ARBA00023027"/>
    </source>
</evidence>
<feature type="disulfide bond" description="Redox-active" evidence="18">
    <location>
        <begin position="143"/>
        <end position="149"/>
    </location>
</feature>
<keyword evidence="4 18" id="KW-1003">Cell membrane</keyword>
<dbReference type="GO" id="GO:0045454">
    <property type="term" value="P:cell redox homeostasis"/>
    <property type="evidence" value="ECO:0007669"/>
    <property type="project" value="TreeGrafter"/>
</dbReference>
<evidence type="ECO:0000256" key="13">
    <source>
        <dbReference type="ARBA" id="ARBA00023136"/>
    </source>
</evidence>
<name>A0A179BFG2_ACIFR</name>
<evidence type="ECO:0000256" key="18">
    <source>
        <dbReference type="HAMAP-Rule" id="MF_00399"/>
    </source>
</evidence>
<keyword evidence="14 18" id="KW-1015">Disulfide bond</keyword>
<dbReference type="Proteomes" id="UP000078302">
    <property type="component" value="Unassembled WGS sequence"/>
</dbReference>
<dbReference type="Pfam" id="PF13899">
    <property type="entry name" value="Thioredoxin_7"/>
    <property type="match status" value="1"/>
</dbReference>
<dbReference type="EC" id="1.8.1.8" evidence="18"/>
<dbReference type="InterPro" id="IPR022910">
    <property type="entry name" value="Thiol_diS_interchange_DbsD"/>
</dbReference>
<evidence type="ECO:0000256" key="14">
    <source>
        <dbReference type="ARBA" id="ARBA00023157"/>
    </source>
</evidence>
<evidence type="ECO:0000256" key="10">
    <source>
        <dbReference type="ARBA" id="ARBA00022989"/>
    </source>
</evidence>
<keyword evidence="6 18" id="KW-0812">Transmembrane</keyword>
<keyword evidence="3 18" id="KW-0813">Transport</keyword>
<evidence type="ECO:0000256" key="3">
    <source>
        <dbReference type="ARBA" id="ARBA00022448"/>
    </source>
</evidence>
<dbReference type="OrthoDB" id="5287452at2"/>
<dbReference type="SUPFAM" id="SSF74863">
    <property type="entry name" value="Thiol:disulfide interchange protein DsbD, N-terminal domain (DsbD-alpha)"/>
    <property type="match status" value="1"/>
</dbReference>
<evidence type="ECO:0000256" key="2">
    <source>
        <dbReference type="ARBA" id="ARBA00007241"/>
    </source>
</evidence>
<evidence type="ECO:0000313" key="20">
    <source>
        <dbReference type="EMBL" id="OAP90448.1"/>
    </source>
</evidence>
<keyword evidence="21" id="KW-1185">Reference proteome</keyword>
<accession>A0A179BFG2</accession>
<feature type="transmembrane region" description="Helical" evidence="18">
    <location>
        <begin position="203"/>
        <end position="236"/>
    </location>
</feature>
<feature type="disulfide bond" description="Redox-active" evidence="18">
    <location>
        <begin position="535"/>
        <end position="538"/>
    </location>
</feature>
<dbReference type="CDD" id="cd02953">
    <property type="entry name" value="DsbDgamma"/>
    <property type="match status" value="1"/>
</dbReference>
<feature type="transmembrane region" description="Helical" evidence="18">
    <location>
        <begin position="248"/>
        <end position="273"/>
    </location>
</feature>
<comment type="caution">
    <text evidence="18">Lacks conserved residue(s) required for the propagation of feature annotation.</text>
</comment>
<feature type="transmembrane region" description="Helical" evidence="18">
    <location>
        <begin position="426"/>
        <end position="447"/>
    </location>
</feature>
<evidence type="ECO:0000256" key="7">
    <source>
        <dbReference type="ARBA" id="ARBA00022729"/>
    </source>
</evidence>
<feature type="domain" description="Thioredoxin" evidence="19">
    <location>
        <begin position="475"/>
        <end position="616"/>
    </location>
</feature>
<dbReference type="InterPro" id="IPR013766">
    <property type="entry name" value="Thioredoxin_domain"/>
</dbReference>
<feature type="transmembrane region" description="Helical" evidence="18">
    <location>
        <begin position="361"/>
        <end position="390"/>
    </location>
</feature>
<feature type="transmembrane region" description="Helical" evidence="18">
    <location>
        <begin position="326"/>
        <end position="355"/>
    </location>
</feature>
<sequence>MVRSDAGMKIGAGNRTIRARNASVWSAIFGFLLLFWLPLTHAAPFLAPDQAFRFDARLSGHDQLQLRWNVAPGYHLYRDRIKFSVTPGSIILGRYTLPTGMMLNDPAFGKVRVLEGQNTLTVPFTIQGTAPAFIELKGTYQGCANAGVCYPEQTKTIRLALPRQAMASPAAPVVQSPNVVATSAAISPTSNAGAIAGALQGRFWLTLGLFFLSGLGLAFTPCIFPMIPILSALIIGQEAGHGQQRSRAFALSIAYVLGMSLTYTIAGVLAAVTGAYMQAAFQSPWVLGVFAFIFVLLALSMFDFYELQMPSSIQTRLAGTGRGGHLFSTFVMGALSALIVGPCVAAPLAGGLLFISQTGNVFLGGLSLFVLSLGMGVPLLIIGTSAGHLLPRAGAWMDAVKAVFGVLMLGVAIWLLARVLPGPVSLALWSALAVISAMYLGALDVMAAGASGWRRFWKGVGVLLLAYGLVMGLGALSGASDPLQPLTPYTAGPAHQETRPGALHFSVVKTPEALQNALAQAHGKPVLVDYWASWCVECVRMDKVTFADPRVRAALRGWVLIRVDVTKDDAASRVLLKRHNLVGPPAFIAVGADGKMAAQQEGYLGSEAFLQWLPKS</sequence>
<evidence type="ECO:0000256" key="15">
    <source>
        <dbReference type="ARBA" id="ARBA00023284"/>
    </source>
</evidence>
<dbReference type="InterPro" id="IPR003834">
    <property type="entry name" value="Cyt_c_assmbl_TM_dom"/>
</dbReference>
<dbReference type="GO" id="GO:0009055">
    <property type="term" value="F:electron transfer activity"/>
    <property type="evidence" value="ECO:0007669"/>
    <property type="project" value="UniProtKB-UniRule"/>
</dbReference>
<dbReference type="AlphaFoldDB" id="A0A179BFG2"/>
<evidence type="ECO:0000256" key="16">
    <source>
        <dbReference type="ARBA" id="ARBA00047388"/>
    </source>
</evidence>
<dbReference type="GO" id="GO:0005886">
    <property type="term" value="C:plasma membrane"/>
    <property type="evidence" value="ECO:0007669"/>
    <property type="project" value="UniProtKB-SubCell"/>
</dbReference>
<comment type="caution">
    <text evidence="20">The sequence shown here is derived from an EMBL/GenBank/DDBJ whole genome shotgun (WGS) entry which is preliminary data.</text>
</comment>
<feature type="transmembrane region" description="Helical" evidence="18">
    <location>
        <begin position="459"/>
        <end position="479"/>
    </location>
</feature>
<evidence type="ECO:0000256" key="8">
    <source>
        <dbReference type="ARBA" id="ARBA00022748"/>
    </source>
</evidence>
<comment type="catalytic activity">
    <reaction evidence="17 18">
        <text>[protein]-dithiol + NADP(+) = [protein]-disulfide + NADPH + H(+)</text>
        <dbReference type="Rhea" id="RHEA:18753"/>
        <dbReference type="Rhea" id="RHEA-COMP:10593"/>
        <dbReference type="Rhea" id="RHEA-COMP:10594"/>
        <dbReference type="ChEBI" id="CHEBI:15378"/>
        <dbReference type="ChEBI" id="CHEBI:29950"/>
        <dbReference type="ChEBI" id="CHEBI:50058"/>
        <dbReference type="ChEBI" id="CHEBI:57783"/>
        <dbReference type="ChEBI" id="CHEBI:58349"/>
        <dbReference type="EC" id="1.8.1.8"/>
    </reaction>
</comment>
<evidence type="ECO:0000256" key="1">
    <source>
        <dbReference type="ARBA" id="ARBA00004429"/>
    </source>
</evidence>
<feature type="transmembrane region" description="Helical" evidence="18">
    <location>
        <begin position="402"/>
        <end position="420"/>
    </location>
</feature>
<keyword evidence="13 18" id="KW-0472">Membrane</keyword>
<keyword evidence="9 18" id="KW-0249">Electron transport</keyword>
<dbReference type="EMBL" id="LVXZ01000116">
    <property type="protein sequence ID" value="OAP90448.1"/>
    <property type="molecule type" value="Genomic_DNA"/>
</dbReference>
<dbReference type="Gene3D" id="3.40.30.10">
    <property type="entry name" value="Glutaredoxin"/>
    <property type="match status" value="1"/>
</dbReference>
<keyword evidence="15 18" id="KW-0676">Redox-active center</keyword>
<dbReference type="InterPro" id="IPR036929">
    <property type="entry name" value="DsbDN_sf"/>
</dbReference>
<evidence type="ECO:0000256" key="9">
    <source>
        <dbReference type="ARBA" id="ARBA00022982"/>
    </source>
</evidence>
<dbReference type="GO" id="GO:0047134">
    <property type="term" value="F:protein-disulfide reductase [NAD(P)H] activity"/>
    <property type="evidence" value="ECO:0007669"/>
    <property type="project" value="UniProtKB-UniRule"/>
</dbReference>
<evidence type="ECO:0000256" key="6">
    <source>
        <dbReference type="ARBA" id="ARBA00022692"/>
    </source>
</evidence>
<dbReference type="PROSITE" id="PS51352">
    <property type="entry name" value="THIOREDOXIN_2"/>
    <property type="match status" value="1"/>
</dbReference>
<gene>
    <name evidence="18" type="primary">dsbD</name>
    <name evidence="20" type="ORF">A4H96_09460</name>
</gene>
<keyword evidence="12 18" id="KW-0520">NAD</keyword>
<proteinExistence type="inferred from homology"/>
<comment type="function">
    <text evidence="18">Required to facilitate the formation of correct disulfide bonds in some periplasmic proteins and for the assembly of the periplasmic c-type cytochromes. Acts by transferring electrons from cytoplasmic thioredoxin to the periplasm. This transfer involves a cascade of disulfide bond formation and reduction steps.</text>
</comment>
<keyword evidence="8 18" id="KW-0201">Cytochrome c-type biogenesis</keyword>
<dbReference type="Gene3D" id="2.60.40.1250">
    <property type="entry name" value="Thiol:disulfide interchange protein DsbD, N-terminal domain"/>
    <property type="match status" value="1"/>
</dbReference>
<evidence type="ECO:0000259" key="19">
    <source>
        <dbReference type="PROSITE" id="PS51352"/>
    </source>
</evidence>
<dbReference type="SUPFAM" id="SSF52833">
    <property type="entry name" value="Thioredoxin-like"/>
    <property type="match status" value="1"/>
</dbReference>
<dbReference type="InterPro" id="IPR036249">
    <property type="entry name" value="Thioredoxin-like_sf"/>
</dbReference>
<keyword evidence="7" id="KW-0732">Signal</keyword>
<comment type="catalytic activity">
    <reaction evidence="16 18">
        <text>[protein]-dithiol + NAD(+) = [protein]-disulfide + NADH + H(+)</text>
        <dbReference type="Rhea" id="RHEA:18749"/>
        <dbReference type="Rhea" id="RHEA-COMP:10593"/>
        <dbReference type="Rhea" id="RHEA-COMP:10594"/>
        <dbReference type="ChEBI" id="CHEBI:15378"/>
        <dbReference type="ChEBI" id="CHEBI:29950"/>
        <dbReference type="ChEBI" id="CHEBI:50058"/>
        <dbReference type="ChEBI" id="CHEBI:57540"/>
        <dbReference type="ChEBI" id="CHEBI:57945"/>
        <dbReference type="EC" id="1.8.1.8"/>
    </reaction>
</comment>
<feature type="transmembrane region" description="Helical" evidence="18">
    <location>
        <begin position="285"/>
        <end position="305"/>
    </location>
</feature>
<evidence type="ECO:0000256" key="17">
    <source>
        <dbReference type="ARBA" id="ARBA00047804"/>
    </source>
</evidence>
<dbReference type="PANTHER" id="PTHR32234:SF0">
    <property type="entry name" value="THIOL:DISULFIDE INTERCHANGE PROTEIN DSBD"/>
    <property type="match status" value="1"/>
</dbReference>
<organism evidence="20 21">
    <name type="scientific">Acidithiobacillus ferrooxidans</name>
    <name type="common">Thiobacillus ferrooxidans</name>
    <dbReference type="NCBI Taxonomy" id="920"/>
    <lineage>
        <taxon>Bacteria</taxon>
        <taxon>Pseudomonadati</taxon>
        <taxon>Pseudomonadota</taxon>
        <taxon>Acidithiobacillia</taxon>
        <taxon>Acidithiobacillales</taxon>
        <taxon>Acidithiobacillaceae</taxon>
        <taxon>Acidithiobacillus</taxon>
    </lineage>
</organism>
<keyword evidence="11 18" id="KW-0560">Oxidoreductase</keyword>
<dbReference type="PANTHER" id="PTHR32234">
    <property type="entry name" value="THIOL:DISULFIDE INTERCHANGE PROTEIN DSBD"/>
    <property type="match status" value="1"/>
</dbReference>
<keyword evidence="5 18" id="KW-0997">Cell inner membrane</keyword>
<dbReference type="NCBIfam" id="NF001419">
    <property type="entry name" value="PRK00293.1"/>
    <property type="match status" value="1"/>
</dbReference>
<dbReference type="InterPro" id="IPR035671">
    <property type="entry name" value="DsbD_gamma"/>
</dbReference>
<evidence type="ECO:0000256" key="4">
    <source>
        <dbReference type="ARBA" id="ARBA00022475"/>
    </source>
</evidence>
<comment type="subcellular location">
    <subcellularLocation>
        <location evidence="1 18">Cell inner membrane</location>
        <topology evidence="1 18">Multi-pass membrane protein</topology>
    </subcellularLocation>
</comment>
<dbReference type="HAMAP" id="MF_00399">
    <property type="entry name" value="DbsD"/>
    <property type="match status" value="1"/>
</dbReference>